<name>A0A7W2I3T1_9CORY</name>
<comment type="caution">
    <text evidence="8">The sequence shown here is derived from an EMBL/GenBank/DDBJ whole genome shotgun (WGS) entry which is preliminary data.</text>
</comment>
<keyword evidence="2 6" id="KW-0812">Transmembrane</keyword>
<keyword evidence="9" id="KW-1185">Reference proteome</keyword>
<evidence type="ECO:0000256" key="1">
    <source>
        <dbReference type="ARBA" id="ARBA00004141"/>
    </source>
</evidence>
<feature type="transmembrane region" description="Helical" evidence="6">
    <location>
        <begin position="27"/>
        <end position="45"/>
    </location>
</feature>
<accession>A0A7W2I3T1</accession>
<proteinExistence type="predicted"/>
<comment type="subcellular location">
    <subcellularLocation>
        <location evidence="1">Membrane</location>
        <topology evidence="1">Multi-pass membrane protein</topology>
    </subcellularLocation>
</comment>
<feature type="domain" description="TM2" evidence="7">
    <location>
        <begin position="22"/>
        <end position="69"/>
    </location>
</feature>
<feature type="region of interest" description="Disordered" evidence="5">
    <location>
        <begin position="1"/>
        <end position="20"/>
    </location>
</feature>
<evidence type="ECO:0000259" key="7">
    <source>
        <dbReference type="Pfam" id="PF05154"/>
    </source>
</evidence>
<keyword evidence="4 6" id="KW-0472">Membrane</keyword>
<sequence>MSVTPYPNYPGDQGGKPLIEPHKSKTTAALLFFFLGIFGAGNFYLKQYARGACKVFLLLLSVPLLWMFLGQLVFFGLSTWVLVEFIFVLVGAEGYDRDSRGIPLK</sequence>
<dbReference type="Pfam" id="PF05154">
    <property type="entry name" value="TM2"/>
    <property type="match status" value="1"/>
</dbReference>
<protein>
    <submittedName>
        <fullName evidence="8">TM2 domain-containing protein</fullName>
    </submittedName>
</protein>
<evidence type="ECO:0000256" key="3">
    <source>
        <dbReference type="ARBA" id="ARBA00022989"/>
    </source>
</evidence>
<dbReference type="GO" id="GO:0016020">
    <property type="term" value="C:membrane"/>
    <property type="evidence" value="ECO:0007669"/>
    <property type="project" value="UniProtKB-SubCell"/>
</dbReference>
<evidence type="ECO:0000256" key="4">
    <source>
        <dbReference type="ARBA" id="ARBA00023136"/>
    </source>
</evidence>
<reference evidence="8 9" key="1">
    <citation type="submission" date="2020-07" db="EMBL/GenBank/DDBJ databases">
        <title>Draft genome and description of Corynebacterium haemomassiliense strain Marseile-Q3615 sp. nov.</title>
        <authorList>
            <person name="Boxberger M."/>
            <person name="La Scola B."/>
        </authorList>
    </citation>
    <scope>NUCLEOTIDE SEQUENCE [LARGE SCALE GENOMIC DNA]</scope>
    <source>
        <strain evidence="8 9">Marseille-Q3615</strain>
    </source>
</reference>
<organism evidence="8 9">
    <name type="scientific">Corynebacterium haemomassiliense</name>
    <dbReference type="NCBI Taxonomy" id="2754726"/>
    <lineage>
        <taxon>Bacteria</taxon>
        <taxon>Bacillati</taxon>
        <taxon>Actinomycetota</taxon>
        <taxon>Actinomycetes</taxon>
        <taxon>Mycobacteriales</taxon>
        <taxon>Corynebacteriaceae</taxon>
        <taxon>Corynebacterium</taxon>
    </lineage>
</organism>
<evidence type="ECO:0000313" key="9">
    <source>
        <dbReference type="Proteomes" id="UP000523682"/>
    </source>
</evidence>
<dbReference type="Proteomes" id="UP000523682">
    <property type="component" value="Unassembled WGS sequence"/>
</dbReference>
<keyword evidence="3 6" id="KW-1133">Transmembrane helix</keyword>
<evidence type="ECO:0000256" key="5">
    <source>
        <dbReference type="SAM" id="MobiDB-lite"/>
    </source>
</evidence>
<feature type="transmembrane region" description="Helical" evidence="6">
    <location>
        <begin position="75"/>
        <end position="95"/>
    </location>
</feature>
<feature type="transmembrane region" description="Helical" evidence="6">
    <location>
        <begin position="52"/>
        <end position="69"/>
    </location>
</feature>
<dbReference type="AlphaFoldDB" id="A0A7W2I3T1"/>
<dbReference type="EMBL" id="JACDTZ010000001">
    <property type="protein sequence ID" value="MBA5244457.1"/>
    <property type="molecule type" value="Genomic_DNA"/>
</dbReference>
<evidence type="ECO:0000256" key="2">
    <source>
        <dbReference type="ARBA" id="ARBA00022692"/>
    </source>
</evidence>
<gene>
    <name evidence="8" type="ORF">H0193_06505</name>
</gene>
<evidence type="ECO:0000256" key="6">
    <source>
        <dbReference type="SAM" id="Phobius"/>
    </source>
</evidence>
<evidence type="ECO:0000313" key="8">
    <source>
        <dbReference type="EMBL" id="MBA5244457.1"/>
    </source>
</evidence>
<dbReference type="InterPro" id="IPR007829">
    <property type="entry name" value="TM2"/>
</dbReference>